<dbReference type="Proteomes" id="UP001152798">
    <property type="component" value="Chromosome 1"/>
</dbReference>
<keyword evidence="3" id="KW-1185">Reference proteome</keyword>
<organism evidence="2 3">
    <name type="scientific">Nezara viridula</name>
    <name type="common">Southern green stink bug</name>
    <name type="synonym">Cimex viridulus</name>
    <dbReference type="NCBI Taxonomy" id="85310"/>
    <lineage>
        <taxon>Eukaryota</taxon>
        <taxon>Metazoa</taxon>
        <taxon>Ecdysozoa</taxon>
        <taxon>Arthropoda</taxon>
        <taxon>Hexapoda</taxon>
        <taxon>Insecta</taxon>
        <taxon>Pterygota</taxon>
        <taxon>Neoptera</taxon>
        <taxon>Paraneoptera</taxon>
        <taxon>Hemiptera</taxon>
        <taxon>Heteroptera</taxon>
        <taxon>Panheteroptera</taxon>
        <taxon>Pentatomomorpha</taxon>
        <taxon>Pentatomoidea</taxon>
        <taxon>Pentatomidae</taxon>
        <taxon>Pentatominae</taxon>
        <taxon>Nezara</taxon>
    </lineage>
</organism>
<protein>
    <recommendedName>
        <fullName evidence="4">Neuropeptide</fullName>
    </recommendedName>
</protein>
<reference evidence="2" key="1">
    <citation type="submission" date="2022-01" db="EMBL/GenBank/DDBJ databases">
        <authorList>
            <person name="King R."/>
        </authorList>
    </citation>
    <scope>NUCLEOTIDE SEQUENCE</scope>
</reference>
<name>A0A9P0EA99_NEZVI</name>
<dbReference type="EMBL" id="OV725077">
    <property type="protein sequence ID" value="CAH1391279.1"/>
    <property type="molecule type" value="Genomic_DNA"/>
</dbReference>
<feature type="signal peptide" evidence="1">
    <location>
        <begin position="1"/>
        <end position="18"/>
    </location>
</feature>
<evidence type="ECO:0000256" key="1">
    <source>
        <dbReference type="SAM" id="SignalP"/>
    </source>
</evidence>
<evidence type="ECO:0008006" key="4">
    <source>
        <dbReference type="Google" id="ProtNLM"/>
    </source>
</evidence>
<evidence type="ECO:0000313" key="2">
    <source>
        <dbReference type="EMBL" id="CAH1391279.1"/>
    </source>
</evidence>
<evidence type="ECO:0000313" key="3">
    <source>
        <dbReference type="Proteomes" id="UP001152798"/>
    </source>
</evidence>
<sequence length="77" mass="7853">MWLLCLCALVALVGSSAGQSCTMPAAQVSHSELCTPARMDCCLYPLVGCLSVGGFNMCVLNITALPGYILNTGGAIG</sequence>
<keyword evidence="1" id="KW-0732">Signal</keyword>
<dbReference type="AlphaFoldDB" id="A0A9P0EA99"/>
<feature type="chain" id="PRO_5040468651" description="Neuropeptide" evidence="1">
    <location>
        <begin position="19"/>
        <end position="77"/>
    </location>
</feature>
<proteinExistence type="predicted"/>
<gene>
    <name evidence="2" type="ORF">NEZAVI_LOCUS2324</name>
</gene>
<accession>A0A9P0EA99</accession>